<accession>A0AAX4KX76</accession>
<dbReference type="AlphaFoldDB" id="A0AAX4KX76"/>
<protein>
    <submittedName>
        <fullName evidence="1">Uncharacterized protein</fullName>
    </submittedName>
</protein>
<dbReference type="EMBL" id="CP146016">
    <property type="protein sequence ID" value="WWQ59491.1"/>
    <property type="molecule type" value="Genomic_DNA"/>
</dbReference>
<dbReference type="RefSeq" id="WP_338598674.1">
    <property type="nucleotide sequence ID" value="NZ_CP146016.1"/>
</dbReference>
<evidence type="ECO:0000313" key="1">
    <source>
        <dbReference type="EMBL" id="WWQ59491.1"/>
    </source>
</evidence>
<gene>
    <name evidence="1" type="ORF">V6M85_08280</name>
</gene>
<organism evidence="1 2">
    <name type="scientific">Sulfolobus tengchongensis</name>
    <dbReference type="NCBI Taxonomy" id="207809"/>
    <lineage>
        <taxon>Archaea</taxon>
        <taxon>Thermoproteota</taxon>
        <taxon>Thermoprotei</taxon>
        <taxon>Sulfolobales</taxon>
        <taxon>Sulfolobaceae</taxon>
        <taxon>Sulfolobus</taxon>
    </lineage>
</organism>
<dbReference type="GeneID" id="89336758"/>
<proteinExistence type="predicted"/>
<dbReference type="Proteomes" id="UP001432202">
    <property type="component" value="Chromosome"/>
</dbReference>
<evidence type="ECO:0000313" key="2">
    <source>
        <dbReference type="Proteomes" id="UP001432202"/>
    </source>
</evidence>
<sequence length="232" mass="26560">MSTTYSVALSPSVITPLSSESLNYQIQITSLQTNNLDQFLKDIMKLIPPISDVLQNFVSYLLKILTDISSLLGKLPNSEVLNDPKVQEIFLKRLLQVKSYGINIIEIDVDNEGEPAFYVSYEDWLRYVKESDLQAFVIPTRGNLNIENVLKDLGIYDYKLERNDRGLIVHLTNCNEVDRVEYVAFILPIANGKYSPQDRIIPTCKAPPDYERHFLTQLKLGVRYTQGVLYVH</sequence>
<reference evidence="1 2" key="1">
    <citation type="submission" date="2024-02" db="EMBL/GenBank/DDBJ databases">
        <title>STSV induces naive adaptation in Sulfolobus.</title>
        <authorList>
            <person name="Xiang X."/>
            <person name="Song M."/>
        </authorList>
    </citation>
    <scope>NUCLEOTIDE SEQUENCE [LARGE SCALE GENOMIC DNA]</scope>
    <source>
        <strain evidence="1 2">RT2</strain>
    </source>
</reference>
<name>A0AAX4KX76_9CREN</name>
<keyword evidence="2" id="KW-1185">Reference proteome</keyword>